<protein>
    <submittedName>
        <fullName evidence="2">Uncharacterized protein</fullName>
    </submittedName>
</protein>
<proteinExistence type="predicted"/>
<sequence length="40" mass="4860">MCNYIGIKNANKFGSIFLIIYFCKEYIYILYFHQVVETKM</sequence>
<evidence type="ECO:0000313" key="2">
    <source>
        <dbReference type="EMBL" id="EGQ18043.1"/>
    </source>
</evidence>
<organism evidence="2 3">
    <name type="scientific">Prevotella pallens ATCC 700821</name>
    <dbReference type="NCBI Taxonomy" id="997353"/>
    <lineage>
        <taxon>Bacteria</taxon>
        <taxon>Pseudomonadati</taxon>
        <taxon>Bacteroidota</taxon>
        <taxon>Bacteroidia</taxon>
        <taxon>Bacteroidales</taxon>
        <taxon>Prevotellaceae</taxon>
        <taxon>Prevotella</taxon>
    </lineage>
</organism>
<dbReference type="EMBL" id="AFPY01000071">
    <property type="protein sequence ID" value="EGQ18043.1"/>
    <property type="molecule type" value="Genomic_DNA"/>
</dbReference>
<keyword evidence="1" id="KW-1133">Transmembrane helix</keyword>
<reference evidence="2 3" key="1">
    <citation type="submission" date="2011-04" db="EMBL/GenBank/DDBJ databases">
        <authorList>
            <person name="Muzny D."/>
            <person name="Qin X."/>
            <person name="Deng J."/>
            <person name="Jiang H."/>
            <person name="Liu Y."/>
            <person name="Qu J."/>
            <person name="Song X.-Z."/>
            <person name="Zhang L."/>
            <person name="Thornton R."/>
            <person name="Coyle M."/>
            <person name="Francisco L."/>
            <person name="Jackson L."/>
            <person name="Javaid M."/>
            <person name="Korchina V."/>
            <person name="Kovar C."/>
            <person name="Mata R."/>
            <person name="Mathew T."/>
            <person name="Ngo R."/>
            <person name="Nguyen L."/>
            <person name="Nguyen N."/>
            <person name="Okwuonu G."/>
            <person name="Ongeri F."/>
            <person name="Pham C."/>
            <person name="Simmons D."/>
            <person name="Wilczek-Boney K."/>
            <person name="Hale W."/>
            <person name="Jakkamsetti A."/>
            <person name="Pham P."/>
            <person name="Ruth R."/>
            <person name="San Lucas F."/>
            <person name="Warren J."/>
            <person name="Zhang J."/>
            <person name="Zhao Z."/>
            <person name="Zhou C."/>
            <person name="Zhu D."/>
            <person name="Lee S."/>
            <person name="Bess C."/>
            <person name="Blankenburg K."/>
            <person name="Forbes L."/>
            <person name="Fu Q."/>
            <person name="Gubbala S."/>
            <person name="Hirani K."/>
            <person name="Jayaseelan J.C."/>
            <person name="Lara F."/>
            <person name="Munidasa M."/>
            <person name="Palculict T."/>
            <person name="Patil S."/>
            <person name="Pu L.-L."/>
            <person name="Saada N."/>
            <person name="Tang L."/>
            <person name="Weissenberger G."/>
            <person name="Zhu Y."/>
            <person name="Hemphill L."/>
            <person name="Shang Y."/>
            <person name="Youmans B."/>
            <person name="Ayvaz T."/>
            <person name="Ross M."/>
            <person name="Santibanez J."/>
            <person name="Aqrawi P."/>
            <person name="Gross S."/>
            <person name="Joshi V."/>
            <person name="Fowler G."/>
            <person name="Nazareth L."/>
            <person name="Reid J."/>
            <person name="Worley K."/>
            <person name="Petrosino J."/>
            <person name="Highlander S."/>
            <person name="Gibbs R."/>
        </authorList>
    </citation>
    <scope>NUCLEOTIDE SEQUENCE [LARGE SCALE GENOMIC DNA]</scope>
    <source>
        <strain evidence="2 3">ATCC 700821</strain>
    </source>
</reference>
<keyword evidence="1" id="KW-0812">Transmembrane</keyword>
<feature type="transmembrane region" description="Helical" evidence="1">
    <location>
        <begin position="13"/>
        <end position="32"/>
    </location>
</feature>
<dbReference type="Proteomes" id="UP000004123">
    <property type="component" value="Unassembled WGS sequence"/>
</dbReference>
<dbReference type="HOGENOM" id="CLU_3294462_0_0_10"/>
<comment type="caution">
    <text evidence="2">The sequence shown here is derived from an EMBL/GenBank/DDBJ whole genome shotgun (WGS) entry which is preliminary data.</text>
</comment>
<evidence type="ECO:0000313" key="3">
    <source>
        <dbReference type="Proteomes" id="UP000004123"/>
    </source>
</evidence>
<evidence type="ECO:0000256" key="1">
    <source>
        <dbReference type="SAM" id="Phobius"/>
    </source>
</evidence>
<dbReference type="AlphaFoldDB" id="F9DI58"/>
<accession>F9DI58</accession>
<dbReference type="STRING" id="997353.HMPREF9144_1348"/>
<gene>
    <name evidence="2" type="ORF">HMPREF9144_1348</name>
</gene>
<name>F9DI58_9BACT</name>
<keyword evidence="1" id="KW-0472">Membrane</keyword>